<evidence type="ECO:0000313" key="12">
    <source>
        <dbReference type="Proteomes" id="UP000240419"/>
    </source>
</evidence>
<evidence type="ECO:0000256" key="5">
    <source>
        <dbReference type="ARBA" id="ARBA00023136"/>
    </source>
</evidence>
<keyword evidence="6" id="KW-0564">Palmitate</keyword>
<dbReference type="GO" id="GO:0009847">
    <property type="term" value="P:spore germination"/>
    <property type="evidence" value="ECO:0007669"/>
    <property type="project" value="InterPro"/>
</dbReference>
<feature type="signal peptide" evidence="8">
    <location>
        <begin position="1"/>
        <end position="19"/>
    </location>
</feature>
<comment type="caution">
    <text evidence="11">The sequence shown here is derived from an EMBL/GenBank/DDBJ whole genome shotgun (WGS) entry which is preliminary data.</text>
</comment>
<keyword evidence="4 8" id="KW-0732">Signal</keyword>
<evidence type="ECO:0000256" key="1">
    <source>
        <dbReference type="ARBA" id="ARBA00004635"/>
    </source>
</evidence>
<keyword evidence="5" id="KW-0472">Membrane</keyword>
<dbReference type="PANTHER" id="PTHR35789">
    <property type="entry name" value="SPORE GERMINATION PROTEIN B3"/>
    <property type="match status" value="1"/>
</dbReference>
<evidence type="ECO:0000256" key="4">
    <source>
        <dbReference type="ARBA" id="ARBA00022729"/>
    </source>
</evidence>
<keyword evidence="12" id="KW-1185">Reference proteome</keyword>
<dbReference type="Proteomes" id="UP000240419">
    <property type="component" value="Unassembled WGS sequence"/>
</dbReference>
<accession>A0A2P7V818</accession>
<evidence type="ECO:0000259" key="9">
    <source>
        <dbReference type="Pfam" id="PF05504"/>
    </source>
</evidence>
<proteinExistence type="inferred from homology"/>
<evidence type="ECO:0000256" key="8">
    <source>
        <dbReference type="SAM" id="SignalP"/>
    </source>
</evidence>
<keyword evidence="3" id="KW-0309">Germination</keyword>
<reference evidence="11 12" key="1">
    <citation type="submission" date="2018-03" db="EMBL/GenBank/DDBJ databases">
        <title>Brevisbacillus phylogenomics.</title>
        <authorList>
            <person name="Dunlap C."/>
        </authorList>
    </citation>
    <scope>NUCLEOTIDE SEQUENCE [LARGE SCALE GENOMIC DNA]</scope>
    <source>
        <strain evidence="11 12">NRRL NRS-1210</strain>
    </source>
</reference>
<dbReference type="AlphaFoldDB" id="A0A2P7V818"/>
<evidence type="ECO:0000256" key="6">
    <source>
        <dbReference type="ARBA" id="ARBA00023139"/>
    </source>
</evidence>
<dbReference type="PANTHER" id="PTHR35789:SF1">
    <property type="entry name" value="SPORE GERMINATION PROTEIN B3"/>
    <property type="match status" value="1"/>
</dbReference>
<feature type="domain" description="Spore germination protein N-terminal" evidence="10">
    <location>
        <begin position="23"/>
        <end position="198"/>
    </location>
</feature>
<evidence type="ECO:0000256" key="7">
    <source>
        <dbReference type="ARBA" id="ARBA00023288"/>
    </source>
</evidence>
<evidence type="ECO:0000256" key="2">
    <source>
        <dbReference type="ARBA" id="ARBA00007886"/>
    </source>
</evidence>
<sequence>MKCMRITSAILLLATTLLSGCWDQKSIQDLRYLSAMGIDYINNEYVLYAQSTDLSTVAKQESSTALQSPPATISIGKGKTLQSAFDNLQKNAQVPVFLGFVSSLVFHERLLQKGIITSHDIMNRYGLIRYTKWVFGTREPIDKVLSSHSLVGFSPLDSLLHQPKDVYQQRSFIEPIQFFRFISNFWEPSSTVLLPNLTLYERSWKENNRFISRLSIDGIHAIHRGNWQGYFPGRDLMGIRWMNNDTEFAGLIVRQNNTPKATMRIEHVQLDITPITTGEHPRYQVNVRLKGFVREIMNAVTPAFVRKNSEEQVAEQIRGTFLKGVKAGVDLYSLEESLFKKDYQAWRKYEIRKRNKLTPDSLTQIQVNMYLSDSGKMKMGSVKYPDPLGPNE</sequence>
<comment type="subcellular location">
    <subcellularLocation>
        <location evidence="1">Membrane</location>
        <topology evidence="1">Lipid-anchor</topology>
    </subcellularLocation>
</comment>
<gene>
    <name evidence="11" type="ORF">C7R93_12985</name>
</gene>
<dbReference type="RefSeq" id="WP_106839207.1">
    <property type="nucleotide sequence ID" value="NZ_JBCNIW010000053.1"/>
</dbReference>
<feature type="domain" description="Spore germination GerAC-like C-terminal" evidence="9">
    <location>
        <begin position="218"/>
        <end position="375"/>
    </location>
</feature>
<dbReference type="PROSITE" id="PS51257">
    <property type="entry name" value="PROKAR_LIPOPROTEIN"/>
    <property type="match status" value="1"/>
</dbReference>
<dbReference type="Pfam" id="PF05504">
    <property type="entry name" value="Spore_GerAC"/>
    <property type="match status" value="1"/>
</dbReference>
<dbReference type="Gene3D" id="3.30.300.210">
    <property type="entry name" value="Nutrient germinant receptor protein C, domain 3"/>
    <property type="match status" value="1"/>
</dbReference>
<name>A0A2P7V818_9BACL</name>
<dbReference type="InterPro" id="IPR008844">
    <property type="entry name" value="Spore_GerAC-like"/>
</dbReference>
<evidence type="ECO:0000313" key="11">
    <source>
        <dbReference type="EMBL" id="PSJ95335.1"/>
    </source>
</evidence>
<evidence type="ECO:0000259" key="10">
    <source>
        <dbReference type="Pfam" id="PF25198"/>
    </source>
</evidence>
<organism evidence="11 12">
    <name type="scientific">Brevibacillus fortis</name>
    <dbReference type="NCBI Taxonomy" id="2126352"/>
    <lineage>
        <taxon>Bacteria</taxon>
        <taxon>Bacillati</taxon>
        <taxon>Bacillota</taxon>
        <taxon>Bacilli</taxon>
        <taxon>Bacillales</taxon>
        <taxon>Paenibacillaceae</taxon>
        <taxon>Brevibacillus</taxon>
    </lineage>
</organism>
<dbReference type="InterPro" id="IPR046953">
    <property type="entry name" value="Spore_GerAC-like_C"/>
</dbReference>
<comment type="similarity">
    <text evidence="2">Belongs to the GerABKC lipoprotein family.</text>
</comment>
<feature type="chain" id="PRO_5039495345" evidence="8">
    <location>
        <begin position="20"/>
        <end position="392"/>
    </location>
</feature>
<dbReference type="EMBL" id="PXZM01000020">
    <property type="protein sequence ID" value="PSJ95335.1"/>
    <property type="molecule type" value="Genomic_DNA"/>
</dbReference>
<dbReference type="InterPro" id="IPR057336">
    <property type="entry name" value="GerAC_N"/>
</dbReference>
<dbReference type="NCBIfam" id="TIGR02887">
    <property type="entry name" value="spore_ger_x_C"/>
    <property type="match status" value="1"/>
</dbReference>
<dbReference type="GO" id="GO:0016020">
    <property type="term" value="C:membrane"/>
    <property type="evidence" value="ECO:0007669"/>
    <property type="project" value="UniProtKB-SubCell"/>
</dbReference>
<keyword evidence="7" id="KW-0449">Lipoprotein</keyword>
<dbReference type="InterPro" id="IPR038501">
    <property type="entry name" value="Spore_GerAC_C_sf"/>
</dbReference>
<dbReference type="Pfam" id="PF25198">
    <property type="entry name" value="Spore_GerAC_N"/>
    <property type="match status" value="1"/>
</dbReference>
<protein>
    <submittedName>
        <fullName evidence="11">Spore gernimation protein</fullName>
    </submittedName>
</protein>
<dbReference type="OrthoDB" id="2380468at2"/>
<evidence type="ECO:0000256" key="3">
    <source>
        <dbReference type="ARBA" id="ARBA00022544"/>
    </source>
</evidence>